<evidence type="ECO:0000313" key="4">
    <source>
        <dbReference type="Proteomes" id="UP001207582"/>
    </source>
</evidence>
<sequence length="167" mass="18109">MLGLPASQAYLILLICVLPVCAWVCWSDLRSMRIPNVAVFTLVGIYAVVGVLVLPLEFWAWRWLNLVVVLAIGFVLNAVAHFGAGDAKFAAAAAPFIPAAHAALVLPLFAAFLLGAFSAHRLLRAIPAIRRMTPDWVSWTRKDFPMGLALVGTLVAYLAIRAFLPEA</sequence>
<dbReference type="GO" id="GO:0004190">
    <property type="term" value="F:aspartic-type endopeptidase activity"/>
    <property type="evidence" value="ECO:0007669"/>
    <property type="project" value="UniProtKB-EC"/>
</dbReference>
<feature type="transmembrane region" description="Helical" evidence="1">
    <location>
        <begin position="63"/>
        <end position="84"/>
    </location>
</feature>
<dbReference type="EMBL" id="JAPDOG010000020">
    <property type="protein sequence ID" value="MCW3783487.1"/>
    <property type="molecule type" value="Genomic_DNA"/>
</dbReference>
<reference evidence="3 4" key="1">
    <citation type="submission" date="2022-10" db="EMBL/GenBank/DDBJ databases">
        <title>Defluviimonas sp. CAU 1641 isolated from mud.</title>
        <authorList>
            <person name="Kim W."/>
        </authorList>
    </citation>
    <scope>NUCLEOTIDE SEQUENCE [LARGE SCALE GENOMIC DNA]</scope>
    <source>
        <strain evidence="3 4">CAU 1641</strain>
    </source>
</reference>
<feature type="transmembrane region" description="Helical" evidence="1">
    <location>
        <begin position="96"/>
        <end position="123"/>
    </location>
</feature>
<keyword evidence="1" id="KW-0472">Membrane</keyword>
<evidence type="ECO:0000259" key="2">
    <source>
        <dbReference type="Pfam" id="PF01478"/>
    </source>
</evidence>
<name>A0ABT3J725_9RHOB</name>
<comment type="caution">
    <text evidence="3">The sequence shown here is derived from an EMBL/GenBank/DDBJ whole genome shotgun (WGS) entry which is preliminary data.</text>
</comment>
<dbReference type="Gene3D" id="1.20.120.1220">
    <property type="match status" value="1"/>
</dbReference>
<keyword evidence="1" id="KW-0812">Transmembrane</keyword>
<dbReference type="Pfam" id="PF01478">
    <property type="entry name" value="Peptidase_A24"/>
    <property type="match status" value="1"/>
</dbReference>
<protein>
    <submittedName>
        <fullName evidence="3">Prepilin peptidase</fullName>
        <ecNumber evidence="3">3.4.23.43</ecNumber>
    </submittedName>
</protein>
<keyword evidence="1" id="KW-1133">Transmembrane helix</keyword>
<dbReference type="RefSeq" id="WP_264772951.1">
    <property type="nucleotide sequence ID" value="NZ_JAPDOG010000020.1"/>
</dbReference>
<keyword evidence="3" id="KW-0378">Hydrolase</keyword>
<dbReference type="EC" id="3.4.23.43" evidence="3"/>
<dbReference type="Proteomes" id="UP001207582">
    <property type="component" value="Unassembled WGS sequence"/>
</dbReference>
<feature type="domain" description="Prepilin type IV endopeptidase peptidase" evidence="2">
    <location>
        <begin position="17"/>
        <end position="117"/>
    </location>
</feature>
<dbReference type="InterPro" id="IPR000045">
    <property type="entry name" value="Prepilin_IV_endopep_pep"/>
</dbReference>
<organism evidence="3 4">
    <name type="scientific">Defluviimonas salinarum</name>
    <dbReference type="NCBI Taxonomy" id="2992147"/>
    <lineage>
        <taxon>Bacteria</taxon>
        <taxon>Pseudomonadati</taxon>
        <taxon>Pseudomonadota</taxon>
        <taxon>Alphaproteobacteria</taxon>
        <taxon>Rhodobacterales</taxon>
        <taxon>Paracoccaceae</taxon>
        <taxon>Albidovulum</taxon>
    </lineage>
</organism>
<evidence type="ECO:0000313" key="3">
    <source>
        <dbReference type="EMBL" id="MCW3783487.1"/>
    </source>
</evidence>
<accession>A0ABT3J725</accession>
<feature type="transmembrane region" description="Helical" evidence="1">
    <location>
        <begin position="144"/>
        <end position="164"/>
    </location>
</feature>
<gene>
    <name evidence="3" type="ORF">OM960_18260</name>
</gene>
<evidence type="ECO:0000256" key="1">
    <source>
        <dbReference type="SAM" id="Phobius"/>
    </source>
</evidence>
<proteinExistence type="predicted"/>
<keyword evidence="4" id="KW-1185">Reference proteome</keyword>
<feature type="transmembrane region" description="Helical" evidence="1">
    <location>
        <begin position="37"/>
        <end position="56"/>
    </location>
</feature>